<feature type="domain" description="Endonuclease GajA/Old nuclease/RecF-like AAA" evidence="1">
    <location>
        <begin position="1"/>
        <end position="427"/>
    </location>
</feature>
<organism evidence="3 4">
    <name type="scientific">Candidatus Pantoea floridensis</name>
    <dbReference type="NCBI Taxonomy" id="1938870"/>
    <lineage>
        <taxon>Bacteria</taxon>
        <taxon>Pseudomonadati</taxon>
        <taxon>Pseudomonadota</taxon>
        <taxon>Gammaproteobacteria</taxon>
        <taxon>Enterobacterales</taxon>
        <taxon>Erwiniaceae</taxon>
        <taxon>Pantoea</taxon>
    </lineage>
</organism>
<evidence type="ECO:0000259" key="1">
    <source>
        <dbReference type="Pfam" id="PF13175"/>
    </source>
</evidence>
<dbReference type="Pfam" id="PF20469">
    <property type="entry name" value="OLD-like_TOPRIM"/>
    <property type="match status" value="1"/>
</dbReference>
<keyword evidence="4" id="KW-1185">Reference proteome</keyword>
<protein>
    <submittedName>
        <fullName evidence="3">Predicted ATP-dependent endonuclease of the OLD family, contains P-loop ATPase and TOPRIM domains</fullName>
    </submittedName>
</protein>
<dbReference type="InterPro" id="IPR051396">
    <property type="entry name" value="Bact_Antivir_Def_Nuclease"/>
</dbReference>
<evidence type="ECO:0000313" key="3">
    <source>
        <dbReference type="EMBL" id="SOD38101.1"/>
    </source>
</evidence>
<dbReference type="SUPFAM" id="SSF52540">
    <property type="entry name" value="P-loop containing nucleoside triphosphate hydrolases"/>
    <property type="match status" value="1"/>
</dbReference>
<dbReference type="PANTHER" id="PTHR43581:SF4">
    <property type="entry name" value="ATP_GTP PHOSPHATASE"/>
    <property type="match status" value="1"/>
</dbReference>
<dbReference type="GO" id="GO:0004519">
    <property type="term" value="F:endonuclease activity"/>
    <property type="evidence" value="ECO:0007669"/>
    <property type="project" value="UniProtKB-KW"/>
</dbReference>
<dbReference type="AlphaFoldDB" id="A0A286BVC4"/>
<dbReference type="Pfam" id="PF13175">
    <property type="entry name" value="AAA_15"/>
    <property type="match status" value="1"/>
</dbReference>
<feature type="domain" description="OLD protein-like TOPRIM" evidence="2">
    <location>
        <begin position="484"/>
        <end position="552"/>
    </location>
</feature>
<dbReference type="PANTHER" id="PTHR43581">
    <property type="entry name" value="ATP/GTP PHOSPHATASE"/>
    <property type="match status" value="1"/>
</dbReference>
<evidence type="ECO:0000259" key="2">
    <source>
        <dbReference type="Pfam" id="PF20469"/>
    </source>
</evidence>
<reference evidence="4" key="1">
    <citation type="submission" date="2017-09" db="EMBL/GenBank/DDBJ databases">
        <authorList>
            <person name="Varghese N."/>
            <person name="Submissions S."/>
        </authorList>
    </citation>
    <scope>NUCLEOTIDE SEQUENCE [LARGE SCALE GENOMIC DNA]</scope>
    <source>
        <strain evidence="4">JKS000234</strain>
    </source>
</reference>
<keyword evidence="3" id="KW-0540">Nuclease</keyword>
<dbReference type="InterPro" id="IPR041685">
    <property type="entry name" value="AAA_GajA/Old/RecF-like"/>
</dbReference>
<name>A0A286BVC4_9GAMM</name>
<dbReference type="InterPro" id="IPR027417">
    <property type="entry name" value="P-loop_NTPase"/>
</dbReference>
<dbReference type="RefSeq" id="WP_097096042.1">
    <property type="nucleotide sequence ID" value="NZ_OCMY01000001.1"/>
</dbReference>
<sequence length="631" mass="71791">MRLHKVNIKNFRKIKDCEIFFEDATFLIGSNNSGKSSVFAALEYLHGNKNLQRDDYSKFVKVKGEEVQVDDQSESPDETIGDEEIKEKVESDGFQYEDKVEIIAEYHNIPEEAKDWLGFKGRVILNDKAKAGESPYKIVYKKVWDIKLSKPNVFLKEYNIYPKEKYKDATTVQDLIGDDFSEELLKDMFGEKKLKSKLSLKDISATLKGLSDYWEVNEQSDADWVENPGGIPGNVLSKLPRVVIIPAESCLSELESKSGSLHLLMTELFAAVRKKSINYQQAQTLLNALAKEMDPSDANTDFGKLMRDLNGMVKSVFPESSVHVGASLEDAEKVIQPIFNVEMESNVKTPVKYQGHGMIRATAFQLYRFAHDFYNREALIPRSTIFCFEEPEIYLHPAAANQMRDALYSLAGATCQVVATTHSPYMVDLSTDKKMSLTKFSRLESGFTKTNAFNLTDAFKDIAGDEKLNLKMLLKVDDCVSRVFFTNKCIFVEGDTEEVVIRETIKRLTKNDRDSVIGNCEVIRARGKAVFISLAKYLNALDVNYIILHDEDSQKAGARIFNDLILNVSTAQRRIMIRDCIEDILNYPPPSSDKPYKAHKHISDNWTDFNSIPEAWRDVFKLLHSPYLDHI</sequence>
<keyword evidence="3" id="KW-0378">Hydrolase</keyword>
<dbReference type="Gene3D" id="3.40.50.300">
    <property type="entry name" value="P-loop containing nucleotide triphosphate hydrolases"/>
    <property type="match status" value="1"/>
</dbReference>
<dbReference type="InterPro" id="IPR034139">
    <property type="entry name" value="TOPRIM_OLD"/>
</dbReference>
<dbReference type="OrthoDB" id="3322489at2"/>
<evidence type="ECO:0000313" key="4">
    <source>
        <dbReference type="Proteomes" id="UP000219271"/>
    </source>
</evidence>
<gene>
    <name evidence="3" type="ORF">SAMN06273570_2490</name>
</gene>
<keyword evidence="3" id="KW-0255">Endonuclease</keyword>
<proteinExistence type="predicted"/>
<dbReference type="EMBL" id="OCMY01000001">
    <property type="protein sequence ID" value="SOD38101.1"/>
    <property type="molecule type" value="Genomic_DNA"/>
</dbReference>
<accession>A0A286BVC4</accession>
<dbReference type="Proteomes" id="UP000219271">
    <property type="component" value="Unassembled WGS sequence"/>
</dbReference>